<feature type="compositionally biased region" description="Low complexity" evidence="1">
    <location>
        <begin position="232"/>
        <end position="241"/>
    </location>
</feature>
<feature type="domain" description="SseB protein N-terminal" evidence="2">
    <location>
        <begin position="60"/>
        <end position="164"/>
    </location>
</feature>
<keyword evidence="4" id="KW-1185">Reference proteome</keyword>
<sequence>MSSTAWHGRHLLSFRPCSVGRSACVLDGRGRTEPQGVANVADAWRPANELEHRMRETLQAGDQEAYFRLLAEAELVIPVPPDRLEDVLANRAELSWPTREEDGRVHVPAFTSAAAMREALGPAQRHFLRLKFSDVAASWPDGGWWLAVNPGLPIEARLSSWFIRQLTEGDPRPPRAGRPAGDRPQQPARHAAPAEQAPTAPLTGVAAAAPSGQVPAAAQQAAVAEPQPPAGAKPEPGAAPQSAEETVPLPGPHGPAAVAETPAEQAPEPPAEATAPAAPSTAGQEPRFQPANDVERELLRALAGGDQDAYLKVLAAAEVLLPIPPEADYSLRPGRAGFPWQTGEIEGRTVVPVFTSVERMRDLIGEGPVPGRGDHITVPFTAVARYWPDPSWDLAVNSGSPVGATLPGERLRNLSEWADQIAAQRMVDGFEPQNDIERRLFEAAVRRDGEAFFKVLAGAQALIPADPQTPWGIRPDDPEFPWRPVPVRGMVAIQAFTSLKWMHETIGPSRFIMPSFLELMEAWPQEGWTLVVNPATPINAVMPSDRIRALAEAARPAAPRPEAPPAAAERPPAQAEPAAAAPQPVPAPQEAGERPAEGASAPAQETDWAPHRAEPAEPEPPFQPGNRIDQELYEAALSGDTDAFLRVLLAASVLVPIPEDAPLEVTPVQPEFRWDAALRDGSAVQVFTSLLRLREVLPSSRFVYADFRELITSWPRADWAMALNPGTRIGASLEGDQVQALSEWAVRVGLIRPRPAEPADPAQTVADLAQAVADPTQTTVDPAQTVADPAQTVADPAQTVTDLEAVPAGRDSRYAPEPDEEDAALMQPVVMQKVLPHGHVGWYLEQGYDRVSGFVHPISDVTDLQTPVQLYEALGLLYEGSPFSPSDEGVYVIRWPAYCPGLYRIPFGGQTEQEVRAWGEAGWVQERPPFRGDGFAPGSAGSIREYKVDSARLPYGAEMYYLGKDRTERFIAMYDPDRLAWVRPDEEEAK</sequence>
<evidence type="ECO:0000259" key="2">
    <source>
        <dbReference type="Pfam" id="PF07179"/>
    </source>
</evidence>
<evidence type="ECO:0000256" key="1">
    <source>
        <dbReference type="SAM" id="MobiDB-lite"/>
    </source>
</evidence>
<feature type="region of interest" description="Disordered" evidence="1">
    <location>
        <begin position="167"/>
        <end position="288"/>
    </location>
</feature>
<evidence type="ECO:0000313" key="3">
    <source>
        <dbReference type="EMBL" id="ACY96849.1"/>
    </source>
</evidence>
<feature type="domain" description="SseB protein N-terminal" evidence="2">
    <location>
        <begin position="639"/>
        <end position="739"/>
    </location>
</feature>
<feature type="compositionally biased region" description="Low complexity" evidence="1">
    <location>
        <begin position="177"/>
        <end position="225"/>
    </location>
</feature>
<protein>
    <recommendedName>
        <fullName evidence="2">SseB protein N-terminal domain-containing protein</fullName>
    </recommendedName>
</protein>
<accession>D1A9F3</accession>
<dbReference type="KEGG" id="tcu:Tcur_1266"/>
<dbReference type="InterPro" id="IPR009839">
    <property type="entry name" value="SseB_N"/>
</dbReference>
<dbReference type="Proteomes" id="UP000001918">
    <property type="component" value="Chromosome"/>
</dbReference>
<organism evidence="3 4">
    <name type="scientific">Thermomonospora curvata (strain ATCC 19995 / DSM 43183 / JCM 3096 / KCTC 9072 / NBRC 15933 / NCIMB 10081 / Henssen B9)</name>
    <dbReference type="NCBI Taxonomy" id="471852"/>
    <lineage>
        <taxon>Bacteria</taxon>
        <taxon>Bacillati</taxon>
        <taxon>Actinomycetota</taxon>
        <taxon>Actinomycetes</taxon>
        <taxon>Streptosporangiales</taxon>
        <taxon>Thermomonosporaceae</taxon>
        <taxon>Thermomonospora</taxon>
    </lineage>
</organism>
<name>D1A9F3_THECD</name>
<feature type="region of interest" description="Disordered" evidence="1">
    <location>
        <begin position="552"/>
        <end position="626"/>
    </location>
</feature>
<proteinExistence type="predicted"/>
<dbReference type="HOGENOM" id="CLU_012380_0_0_11"/>
<dbReference type="AlphaFoldDB" id="D1A9F3"/>
<reference evidence="3 4" key="1">
    <citation type="journal article" date="2011" name="Stand. Genomic Sci.">
        <title>Complete genome sequence of Thermomonospora curvata type strain (B9).</title>
        <authorList>
            <person name="Chertkov O."/>
            <person name="Sikorski J."/>
            <person name="Nolan M."/>
            <person name="Lapidus A."/>
            <person name="Lucas S."/>
            <person name="Del Rio T.G."/>
            <person name="Tice H."/>
            <person name="Cheng J.F."/>
            <person name="Goodwin L."/>
            <person name="Pitluck S."/>
            <person name="Liolios K."/>
            <person name="Ivanova N."/>
            <person name="Mavromatis K."/>
            <person name="Mikhailova N."/>
            <person name="Ovchinnikova G."/>
            <person name="Pati A."/>
            <person name="Chen A."/>
            <person name="Palaniappan K."/>
            <person name="Djao O.D."/>
            <person name="Land M."/>
            <person name="Hauser L."/>
            <person name="Chang Y.J."/>
            <person name="Jeffries C.D."/>
            <person name="Brettin T."/>
            <person name="Han C."/>
            <person name="Detter J.C."/>
            <person name="Rohde M."/>
            <person name="Goker M."/>
            <person name="Woyke T."/>
            <person name="Bristow J."/>
            <person name="Eisen J.A."/>
            <person name="Markowitz V."/>
            <person name="Hugenholtz P."/>
            <person name="Klenk H.P."/>
            <person name="Kyrpides N.C."/>
        </authorList>
    </citation>
    <scope>NUCLEOTIDE SEQUENCE [LARGE SCALE GENOMIC DNA]</scope>
    <source>
        <strain evidence="4">ATCC 19995 / DSM 43183 / JCM 3096 / KCTC 9072 / NBRC 15933 / NCIMB 10081 / Henssen B9</strain>
    </source>
</reference>
<dbReference type="eggNOG" id="COG3266">
    <property type="taxonomic scope" value="Bacteria"/>
</dbReference>
<evidence type="ECO:0000313" key="4">
    <source>
        <dbReference type="Proteomes" id="UP000001918"/>
    </source>
</evidence>
<dbReference type="Pfam" id="PF07179">
    <property type="entry name" value="SseB"/>
    <property type="match status" value="3"/>
</dbReference>
<feature type="domain" description="SseB protein N-terminal" evidence="2">
    <location>
        <begin position="296"/>
        <end position="412"/>
    </location>
</feature>
<gene>
    <name evidence="3" type="ordered locus">Tcur_1266</name>
</gene>
<feature type="compositionally biased region" description="Low complexity" evidence="1">
    <location>
        <begin position="565"/>
        <end position="582"/>
    </location>
</feature>
<dbReference type="EMBL" id="CP001738">
    <property type="protein sequence ID" value="ACY96849.1"/>
    <property type="molecule type" value="Genomic_DNA"/>
</dbReference>
<dbReference type="STRING" id="471852.Tcur_1266"/>
<feature type="compositionally biased region" description="Low complexity" evidence="1">
    <location>
        <begin position="255"/>
        <end position="282"/>
    </location>
</feature>